<dbReference type="PANTHER" id="PTHR34818:SF1">
    <property type="entry name" value="PROTEIN BLI-3"/>
    <property type="match status" value="1"/>
</dbReference>
<dbReference type="InterPro" id="IPR038725">
    <property type="entry name" value="YdaG_split_barrel_FMN-bd"/>
</dbReference>
<proteinExistence type="predicted"/>
<organism evidence="2">
    <name type="scientific">uncultured Alphaproteobacteria bacterium</name>
    <dbReference type="NCBI Taxonomy" id="91750"/>
    <lineage>
        <taxon>Bacteria</taxon>
        <taxon>Pseudomonadati</taxon>
        <taxon>Pseudomonadota</taxon>
        <taxon>Alphaproteobacteria</taxon>
        <taxon>environmental samples</taxon>
    </lineage>
</organism>
<dbReference type="PANTHER" id="PTHR34818">
    <property type="entry name" value="PROTEIN BLI-3"/>
    <property type="match status" value="1"/>
</dbReference>
<dbReference type="EMBL" id="FLUO01000001">
    <property type="protein sequence ID" value="SBW01875.1"/>
    <property type="molecule type" value="Genomic_DNA"/>
</dbReference>
<dbReference type="InterPro" id="IPR052917">
    <property type="entry name" value="Stress-Dev_Protein"/>
</dbReference>
<name>A0A212JRG5_9PROT</name>
<evidence type="ECO:0000259" key="1">
    <source>
        <dbReference type="Pfam" id="PF16242"/>
    </source>
</evidence>
<feature type="domain" description="General stress protein FMN-binding split barrel" evidence="1">
    <location>
        <begin position="6"/>
        <end position="138"/>
    </location>
</feature>
<dbReference type="Gene3D" id="2.30.110.10">
    <property type="entry name" value="Electron Transport, Fmn-binding Protein, Chain A"/>
    <property type="match status" value="1"/>
</dbReference>
<reference evidence="2" key="1">
    <citation type="submission" date="2016-04" db="EMBL/GenBank/DDBJ databases">
        <authorList>
            <person name="Evans L.H."/>
            <person name="Alamgir A."/>
            <person name="Owens N."/>
            <person name="Weber N.D."/>
            <person name="Virtaneva K."/>
            <person name="Barbian K."/>
            <person name="Babar A."/>
            <person name="Rosenke K."/>
        </authorList>
    </citation>
    <scope>NUCLEOTIDE SEQUENCE</scope>
    <source>
        <strain evidence="2">86</strain>
    </source>
</reference>
<protein>
    <recommendedName>
        <fullName evidence="1">General stress protein FMN-binding split barrel domain-containing protein</fullName>
    </recommendedName>
</protein>
<gene>
    <name evidence="2" type="ORF">KL86APRO_11502</name>
</gene>
<sequence>MAQMTLEQIADKMRDIDVAMLVTRTGEGQLAARPMSHSGEVEENGVCYFFTTEDTGTVADIAHDARVGLTFQGRGGIVGQRPFLVAVEGVAEVIRDRGAFEAHWRQALTRWFARDLDTEGLVLLQIRANRIHYWDGDEAEGEISFI</sequence>
<accession>A0A212JRG5</accession>
<dbReference type="SUPFAM" id="SSF50475">
    <property type="entry name" value="FMN-binding split barrel"/>
    <property type="match status" value="1"/>
</dbReference>
<dbReference type="InterPro" id="IPR012349">
    <property type="entry name" value="Split_barrel_FMN-bd"/>
</dbReference>
<dbReference type="Pfam" id="PF16242">
    <property type="entry name" value="Pyrid_ox_like"/>
    <property type="match status" value="1"/>
</dbReference>
<dbReference type="AlphaFoldDB" id="A0A212JRG5"/>
<evidence type="ECO:0000313" key="2">
    <source>
        <dbReference type="EMBL" id="SBW01875.1"/>
    </source>
</evidence>